<gene>
    <name evidence="2" type="ORF">BU24DRAFT_457695</name>
</gene>
<keyword evidence="1" id="KW-0812">Transmembrane</keyword>
<feature type="transmembrane region" description="Helical" evidence="1">
    <location>
        <begin position="636"/>
        <end position="659"/>
    </location>
</feature>
<dbReference type="Proteomes" id="UP000799778">
    <property type="component" value="Unassembled WGS sequence"/>
</dbReference>
<keyword evidence="1" id="KW-1133">Transmembrane helix</keyword>
<evidence type="ECO:0000256" key="1">
    <source>
        <dbReference type="SAM" id="Phobius"/>
    </source>
</evidence>
<feature type="transmembrane region" description="Helical" evidence="1">
    <location>
        <begin position="69"/>
        <end position="91"/>
    </location>
</feature>
<feature type="transmembrane region" description="Helical" evidence="1">
    <location>
        <begin position="171"/>
        <end position="189"/>
    </location>
</feature>
<name>A0A6A5YAG6_9PLEO</name>
<feature type="transmembrane region" description="Helical" evidence="1">
    <location>
        <begin position="111"/>
        <end position="129"/>
    </location>
</feature>
<accession>A0A6A5YAG6</accession>
<dbReference type="EMBL" id="ML978066">
    <property type="protein sequence ID" value="KAF2021751.1"/>
    <property type="molecule type" value="Genomic_DNA"/>
</dbReference>
<proteinExistence type="predicted"/>
<dbReference type="GeneID" id="54288957"/>
<keyword evidence="3" id="KW-1185">Reference proteome</keyword>
<keyword evidence="1" id="KW-0472">Membrane</keyword>
<dbReference type="AlphaFoldDB" id="A0A6A5YAG6"/>
<dbReference type="RefSeq" id="XP_033390090.1">
    <property type="nucleotide sequence ID" value="XM_033531560.1"/>
</dbReference>
<organism evidence="2 3">
    <name type="scientific">Aaosphaeria arxii CBS 175.79</name>
    <dbReference type="NCBI Taxonomy" id="1450172"/>
    <lineage>
        <taxon>Eukaryota</taxon>
        <taxon>Fungi</taxon>
        <taxon>Dikarya</taxon>
        <taxon>Ascomycota</taxon>
        <taxon>Pezizomycotina</taxon>
        <taxon>Dothideomycetes</taxon>
        <taxon>Pleosporomycetidae</taxon>
        <taxon>Pleosporales</taxon>
        <taxon>Pleosporales incertae sedis</taxon>
        <taxon>Aaosphaeria</taxon>
    </lineage>
</organism>
<sequence length="737" mass="81470">MRGMFGRFWEKRRKRGSVEVRPADVDASAAGIEEQGRNIKSKTWATSVSRVESWPVEARPLKQHTWISYLYLFFDAVLVLLPVFFILLSIAVITLDGKPTKGNDLGKKVEFVIDLGPTIFPIVFAAVSGRSMKMIARFLAERGAKISTLELLMASQSVWGTLESQLLMQRATLVGVNLLFLWALSPLGGQASLRLMKRGSQEAQTWTKLRYMTSGPGATMWGLATTYEDGGKFFDTKGLFTAALLAPLDAKIGPRDPWGNVKIPSLESLSGSENDSSEWLNVPANLTTPESYASLVGLPIIGLPRDPTSFSMEYTYLTVSCGNFSQTPLEEPIEPGRWQLDANWTQVEKLAPGYIWSNKTASPPWGYNPEGIKRMTTFFIDATIPNNWETMDNGRFDAFVGFRNQTLLPDESLRQPRKILYASKFAINPDGNDFRLNIGSCELGQQHVEAMVGCQGSECRASKIRKSLTDTRSLSVTGLDHPLIMSSIAQQFPVTIDSQSMSSPIERFLADSLSMPFLQQVGFSNRTLAYVDVSKIPLATFSKRLSLVMNTYYQLSMQPTGYFGSLPTNLSLHGPDTLPVTDIDAYLPPDQAATKNSFSEWWQTFSAVALGSKAPFIGATANATVTSTEEIFVCNYAWLALLWTSSSILFLTGSVALVLKRKTLGPEMFGFVSSMTYENPWVKIPSGGSMLDAMERSRLLRDVKVCIGDVHGNEDEGHIALAAGVPLRKLERGRRYA</sequence>
<reference evidence="2" key="1">
    <citation type="journal article" date="2020" name="Stud. Mycol.">
        <title>101 Dothideomycetes genomes: a test case for predicting lifestyles and emergence of pathogens.</title>
        <authorList>
            <person name="Haridas S."/>
            <person name="Albert R."/>
            <person name="Binder M."/>
            <person name="Bloem J."/>
            <person name="Labutti K."/>
            <person name="Salamov A."/>
            <person name="Andreopoulos B."/>
            <person name="Baker S."/>
            <person name="Barry K."/>
            <person name="Bills G."/>
            <person name="Bluhm B."/>
            <person name="Cannon C."/>
            <person name="Castanera R."/>
            <person name="Culley D."/>
            <person name="Daum C."/>
            <person name="Ezra D."/>
            <person name="Gonzalez J."/>
            <person name="Henrissat B."/>
            <person name="Kuo A."/>
            <person name="Liang C."/>
            <person name="Lipzen A."/>
            <person name="Lutzoni F."/>
            <person name="Magnuson J."/>
            <person name="Mondo S."/>
            <person name="Nolan M."/>
            <person name="Ohm R."/>
            <person name="Pangilinan J."/>
            <person name="Park H.-J."/>
            <person name="Ramirez L."/>
            <person name="Alfaro M."/>
            <person name="Sun H."/>
            <person name="Tritt A."/>
            <person name="Yoshinaga Y."/>
            <person name="Zwiers L.-H."/>
            <person name="Turgeon B."/>
            <person name="Goodwin S."/>
            <person name="Spatafora J."/>
            <person name="Crous P."/>
            <person name="Grigoriev I."/>
        </authorList>
    </citation>
    <scope>NUCLEOTIDE SEQUENCE</scope>
    <source>
        <strain evidence="2">CBS 175.79</strain>
    </source>
</reference>
<evidence type="ECO:0000313" key="3">
    <source>
        <dbReference type="Proteomes" id="UP000799778"/>
    </source>
</evidence>
<dbReference type="OrthoDB" id="3692311at2759"/>
<protein>
    <submittedName>
        <fullName evidence="2">Uncharacterized protein</fullName>
    </submittedName>
</protein>
<evidence type="ECO:0000313" key="2">
    <source>
        <dbReference type="EMBL" id="KAF2021751.1"/>
    </source>
</evidence>